<protein>
    <submittedName>
        <fullName evidence="1">Uncharacterized protein</fullName>
    </submittedName>
</protein>
<evidence type="ECO:0000313" key="1">
    <source>
        <dbReference type="EMBL" id="CEK84779.1"/>
    </source>
</evidence>
<proteinExistence type="predicted"/>
<accession>A0A0B7AUQ6</accession>
<reference evidence="1" key="1">
    <citation type="submission" date="2014-12" db="EMBL/GenBank/DDBJ databases">
        <title>Insight into the proteome of Arion vulgaris.</title>
        <authorList>
            <person name="Aradska J."/>
            <person name="Bulat T."/>
            <person name="Smidak R."/>
            <person name="Sarate P."/>
            <person name="Gangsoo J."/>
            <person name="Sialana F."/>
            <person name="Bilban M."/>
            <person name="Lubec G."/>
        </authorList>
    </citation>
    <scope>NUCLEOTIDE SEQUENCE</scope>
    <source>
        <tissue evidence="1">Skin</tissue>
    </source>
</reference>
<dbReference type="AlphaFoldDB" id="A0A0B7AUQ6"/>
<gene>
    <name evidence="1" type="primary">ORF144456</name>
</gene>
<name>A0A0B7AUQ6_9EUPU</name>
<sequence length="73" mass="7897">MGGQHTKITSQDTEVAIHLCTCWSAGNKCADFLANSAQTQAGRSMDRADVIIAVQVHLCYMGKSWTLARELGV</sequence>
<dbReference type="EMBL" id="HACG01037914">
    <property type="protein sequence ID" value="CEK84779.1"/>
    <property type="molecule type" value="Transcribed_RNA"/>
</dbReference>
<organism evidence="1">
    <name type="scientific">Arion vulgaris</name>
    <dbReference type="NCBI Taxonomy" id="1028688"/>
    <lineage>
        <taxon>Eukaryota</taxon>
        <taxon>Metazoa</taxon>
        <taxon>Spiralia</taxon>
        <taxon>Lophotrochozoa</taxon>
        <taxon>Mollusca</taxon>
        <taxon>Gastropoda</taxon>
        <taxon>Heterobranchia</taxon>
        <taxon>Euthyneura</taxon>
        <taxon>Panpulmonata</taxon>
        <taxon>Eupulmonata</taxon>
        <taxon>Stylommatophora</taxon>
        <taxon>Helicina</taxon>
        <taxon>Arionoidea</taxon>
        <taxon>Arionidae</taxon>
        <taxon>Arion</taxon>
    </lineage>
</organism>